<comment type="caution">
    <text evidence="2">The sequence shown here is derived from an EMBL/GenBank/DDBJ whole genome shotgun (WGS) entry which is preliminary data.</text>
</comment>
<organism evidence="2 3">
    <name type="scientific">Hyphomicrobium sulfonivorans</name>
    <dbReference type="NCBI Taxonomy" id="121290"/>
    <lineage>
        <taxon>Bacteria</taxon>
        <taxon>Pseudomonadati</taxon>
        <taxon>Pseudomonadota</taxon>
        <taxon>Alphaproteobacteria</taxon>
        <taxon>Hyphomicrobiales</taxon>
        <taxon>Hyphomicrobiaceae</taxon>
        <taxon>Hyphomicrobium</taxon>
    </lineage>
</organism>
<dbReference type="InterPro" id="IPR025240">
    <property type="entry name" value="DUF4189"/>
</dbReference>
<dbReference type="RefSeq" id="WP_068462191.1">
    <property type="nucleotide sequence ID" value="NZ_JAEFBX010000006.1"/>
</dbReference>
<name>A0A125NUM3_HYPSL</name>
<dbReference type="Pfam" id="PF13827">
    <property type="entry name" value="DUF4189"/>
    <property type="match status" value="1"/>
</dbReference>
<dbReference type="PATRIC" id="fig|121290.4.peg.1373"/>
<evidence type="ECO:0000313" key="3">
    <source>
        <dbReference type="Proteomes" id="UP000059074"/>
    </source>
</evidence>
<accession>A0A125NUM3</accession>
<sequence length="127" mass="13519">MSVAPAPSDDTLEYGAIAFTPDGSFFAVWKIGSRLEAEEKVRAECADMGRGDCEAVSFRGEVCAAIASGRVSKQRKVTYSGGGLTPREAERVALDRCNKNRRARGSCQLRTTVCGDGRLDSATAKAP</sequence>
<evidence type="ECO:0000259" key="1">
    <source>
        <dbReference type="Pfam" id="PF13827"/>
    </source>
</evidence>
<evidence type="ECO:0000313" key="2">
    <source>
        <dbReference type="EMBL" id="KWT67094.1"/>
    </source>
</evidence>
<reference evidence="2 3" key="1">
    <citation type="submission" date="2015-10" db="EMBL/GenBank/DDBJ databases">
        <title>Transcriptomic analysis of a linuron degrading triple-species bacterial consortium.</title>
        <authorList>
            <person name="Albers P."/>
        </authorList>
    </citation>
    <scope>NUCLEOTIDE SEQUENCE [LARGE SCALE GENOMIC DNA]</scope>
    <source>
        <strain evidence="2 3">WDL6</strain>
    </source>
</reference>
<keyword evidence="3" id="KW-1185">Reference proteome</keyword>
<dbReference type="AlphaFoldDB" id="A0A125NUM3"/>
<dbReference type="EMBL" id="LMTR01000066">
    <property type="protein sequence ID" value="KWT67094.1"/>
    <property type="molecule type" value="Genomic_DNA"/>
</dbReference>
<gene>
    <name evidence="2" type="ORF">APY04_2081</name>
</gene>
<proteinExistence type="predicted"/>
<feature type="domain" description="DUF4189" evidence="1">
    <location>
        <begin position="14"/>
        <end position="114"/>
    </location>
</feature>
<dbReference type="Proteomes" id="UP000059074">
    <property type="component" value="Unassembled WGS sequence"/>
</dbReference>
<protein>
    <recommendedName>
        <fullName evidence="1">DUF4189 domain-containing protein</fullName>
    </recommendedName>
</protein>